<feature type="region of interest" description="Disordered" evidence="1">
    <location>
        <begin position="182"/>
        <end position="202"/>
    </location>
</feature>
<gene>
    <name evidence="3" type="ORF">ACFOW8_04510</name>
</gene>
<evidence type="ECO:0000256" key="1">
    <source>
        <dbReference type="SAM" id="MobiDB-lite"/>
    </source>
</evidence>
<evidence type="ECO:0000313" key="4">
    <source>
        <dbReference type="Proteomes" id="UP001595767"/>
    </source>
</evidence>
<keyword evidence="2" id="KW-0812">Transmembrane</keyword>
<name>A0ABV8L081_9NOCA</name>
<keyword evidence="2" id="KW-1133">Transmembrane helix</keyword>
<keyword evidence="4" id="KW-1185">Reference proteome</keyword>
<proteinExistence type="predicted"/>
<protein>
    <recommendedName>
        <fullName evidence="5">DUF3558 domain-containing protein</fullName>
    </recommendedName>
</protein>
<reference evidence="4" key="1">
    <citation type="journal article" date="2019" name="Int. J. Syst. Evol. Microbiol.">
        <title>The Global Catalogue of Microorganisms (GCM) 10K type strain sequencing project: providing services to taxonomists for standard genome sequencing and annotation.</title>
        <authorList>
            <consortium name="The Broad Institute Genomics Platform"/>
            <consortium name="The Broad Institute Genome Sequencing Center for Infectious Disease"/>
            <person name="Wu L."/>
            <person name="Ma J."/>
        </authorList>
    </citation>
    <scope>NUCLEOTIDE SEQUENCE [LARGE SCALE GENOMIC DNA]</scope>
    <source>
        <strain evidence="4">CGMCC 4.7204</strain>
    </source>
</reference>
<sequence length="326" mass="34983">MTGPNQKPPGDGVPPSDPTVHWWERPSADAAGPGQADPTILRGDLGGYTPPPAATPYPSSTGDPYQQANPYAAAAPPPPSYYAQPQPTPQSAPYAAMPQQQWGAPPRPPSSSNKVVWWILGGSFGVVFLLIVGLVVLVNSGDGDNDPFGVDSSEWAGDYQFVEGTNACDLIDLTVLNQWSTTRETTTHTERGPSEYSGGGSYDCDVRNKESGRTGSEASLSLEVEFKSSYEDESDYARWKGYDTKTTGKDYDNGPVSGLGSEAYYASRQVTYTTLPNDYDFIVAAHDSNISVKVKLDVSTMGGFDKTTMQSICEAQVRKVLAALKK</sequence>
<evidence type="ECO:0008006" key="5">
    <source>
        <dbReference type="Google" id="ProtNLM"/>
    </source>
</evidence>
<dbReference type="EMBL" id="JBHSBA010000003">
    <property type="protein sequence ID" value="MFC4124185.1"/>
    <property type="molecule type" value="Genomic_DNA"/>
</dbReference>
<organism evidence="3 4">
    <name type="scientific">Nocardia rhizosphaerae</name>
    <dbReference type="NCBI Taxonomy" id="1691571"/>
    <lineage>
        <taxon>Bacteria</taxon>
        <taxon>Bacillati</taxon>
        <taxon>Actinomycetota</taxon>
        <taxon>Actinomycetes</taxon>
        <taxon>Mycobacteriales</taxon>
        <taxon>Nocardiaceae</taxon>
        <taxon>Nocardia</taxon>
    </lineage>
</organism>
<feature type="region of interest" description="Disordered" evidence="1">
    <location>
        <begin position="1"/>
        <end position="108"/>
    </location>
</feature>
<dbReference type="SUPFAM" id="SSF81995">
    <property type="entry name" value="beta-sandwich domain of Sec23/24"/>
    <property type="match status" value="1"/>
</dbReference>
<keyword evidence="2" id="KW-0472">Membrane</keyword>
<evidence type="ECO:0000313" key="3">
    <source>
        <dbReference type="EMBL" id="MFC4124185.1"/>
    </source>
</evidence>
<dbReference type="Proteomes" id="UP001595767">
    <property type="component" value="Unassembled WGS sequence"/>
</dbReference>
<feature type="compositionally biased region" description="Low complexity" evidence="1">
    <location>
        <begin position="56"/>
        <end position="74"/>
    </location>
</feature>
<evidence type="ECO:0000256" key="2">
    <source>
        <dbReference type="SAM" id="Phobius"/>
    </source>
</evidence>
<feature type="transmembrane region" description="Helical" evidence="2">
    <location>
        <begin position="115"/>
        <end position="138"/>
    </location>
</feature>
<accession>A0ABV8L081</accession>
<feature type="compositionally biased region" description="Pro residues" evidence="1">
    <location>
        <begin position="75"/>
        <end position="90"/>
    </location>
</feature>
<dbReference type="RefSeq" id="WP_378545839.1">
    <property type="nucleotide sequence ID" value="NZ_JBHSBA010000003.1"/>
</dbReference>
<comment type="caution">
    <text evidence="3">The sequence shown here is derived from an EMBL/GenBank/DDBJ whole genome shotgun (WGS) entry which is preliminary data.</text>
</comment>